<organism evidence="12 13">
    <name type="scientific">Somion occarium</name>
    <dbReference type="NCBI Taxonomy" id="3059160"/>
    <lineage>
        <taxon>Eukaryota</taxon>
        <taxon>Fungi</taxon>
        <taxon>Dikarya</taxon>
        <taxon>Basidiomycota</taxon>
        <taxon>Agaricomycotina</taxon>
        <taxon>Agaricomycetes</taxon>
        <taxon>Polyporales</taxon>
        <taxon>Cerrenaceae</taxon>
        <taxon>Somion</taxon>
    </lineage>
</organism>
<dbReference type="PANTHER" id="PTHR13620:SF109">
    <property type="entry name" value="3'-5' EXONUCLEASE"/>
    <property type="match status" value="1"/>
</dbReference>
<sequence length="526" mass="58432">MALQILKETKGTMAARHRLPSPPSSPSRRATSSTTSGIAFRSKLLAALDAEMEALRLESATLMGLSRTKTATNEGKKLDTLVPKTSQRSIAQPSIPVHPFFLKDKPTSIAASTTSAPEMKPWSGEKTKTKTSSLQEIASLTAITTIDLTVMGDEVLDETPSPSVEKPLYNYKDFSPEPTIVYTCHEEEANDLVQSLQGPLGFDLEWRVIFRKNAAYRERRTALVQLCDTRMILLIHVSSMKKFPQKVKEIIESPEIVKTGANIRNDGQKLFRDFGVLAENLAELGGLAQQADSNFKTIHKRSIVSLAKMVNMYADRTMDKGPVRIGNWEAAPLSDTQKHYAANDAHSGLMVYKRLIDLAERNKVILIPSKYTSNLRQDYASGKLTAAMTKTCISQSISLSQATFTAPTPYTTPTSSQVSTLATQITQWRSKTEVQPGDPPRLQHVRAYNLWYKENMSLQVICAKLRSPDNPLAESTVISYVVRAIQANPSLPFDMVRLKAFVQLEAGSWTRHREWLLEMDSLLADG</sequence>
<dbReference type="InterPro" id="IPR012337">
    <property type="entry name" value="RNaseH-like_sf"/>
</dbReference>
<evidence type="ECO:0000256" key="10">
    <source>
        <dbReference type="SAM" id="MobiDB-lite"/>
    </source>
</evidence>
<accession>A0ABP1DS93</accession>
<evidence type="ECO:0000256" key="3">
    <source>
        <dbReference type="ARBA" id="ARBA00022723"/>
    </source>
</evidence>
<name>A0ABP1DS93_9APHY</name>
<feature type="domain" description="3'-5' exonuclease" evidence="11">
    <location>
        <begin position="178"/>
        <end position="360"/>
    </location>
</feature>
<dbReference type="InterPro" id="IPR051132">
    <property type="entry name" value="3-5_Exonuclease_domain"/>
</dbReference>
<keyword evidence="7" id="KW-0539">Nucleus</keyword>
<evidence type="ECO:0000256" key="9">
    <source>
        <dbReference type="ARBA" id="ARBA00042761"/>
    </source>
</evidence>
<evidence type="ECO:0000256" key="1">
    <source>
        <dbReference type="ARBA" id="ARBA00004123"/>
    </source>
</evidence>
<comment type="subcellular location">
    <subcellularLocation>
        <location evidence="1">Nucleus</location>
    </subcellularLocation>
</comment>
<protein>
    <recommendedName>
        <fullName evidence="8">3'-5' exonuclease</fullName>
    </recommendedName>
    <alternativeName>
        <fullName evidence="9">Werner Syndrome-like exonuclease</fullName>
    </alternativeName>
</protein>
<feature type="region of interest" description="Disordered" evidence="10">
    <location>
        <begin position="9"/>
        <end position="36"/>
    </location>
</feature>
<dbReference type="SMART" id="SM00474">
    <property type="entry name" value="35EXOc"/>
    <property type="match status" value="1"/>
</dbReference>
<evidence type="ECO:0000256" key="7">
    <source>
        <dbReference type="ARBA" id="ARBA00023242"/>
    </source>
</evidence>
<proteinExistence type="predicted"/>
<keyword evidence="5" id="KW-0269">Exonuclease</keyword>
<dbReference type="InterPro" id="IPR002562">
    <property type="entry name" value="3'-5'_exonuclease_dom"/>
</dbReference>
<reference evidence="13" key="1">
    <citation type="submission" date="2024-04" db="EMBL/GenBank/DDBJ databases">
        <authorList>
            <person name="Shaw F."/>
            <person name="Minotto A."/>
        </authorList>
    </citation>
    <scope>NUCLEOTIDE SEQUENCE [LARGE SCALE GENOMIC DNA]</scope>
</reference>
<dbReference type="InterPro" id="IPR036397">
    <property type="entry name" value="RNaseH_sf"/>
</dbReference>
<feature type="compositionally biased region" description="Low complexity" evidence="10">
    <location>
        <begin position="26"/>
        <end position="36"/>
    </location>
</feature>
<dbReference type="Proteomes" id="UP001497453">
    <property type="component" value="Chromosome 5"/>
</dbReference>
<dbReference type="Pfam" id="PF01612">
    <property type="entry name" value="DNA_pol_A_exo1"/>
    <property type="match status" value="1"/>
</dbReference>
<evidence type="ECO:0000256" key="8">
    <source>
        <dbReference type="ARBA" id="ARBA00040531"/>
    </source>
</evidence>
<dbReference type="CDD" id="cd06141">
    <property type="entry name" value="WRN_exo"/>
    <property type="match status" value="1"/>
</dbReference>
<evidence type="ECO:0000313" key="12">
    <source>
        <dbReference type="EMBL" id="CAL1709479.1"/>
    </source>
</evidence>
<dbReference type="Gene3D" id="3.30.420.10">
    <property type="entry name" value="Ribonuclease H-like superfamily/Ribonuclease H"/>
    <property type="match status" value="1"/>
</dbReference>
<keyword evidence="6" id="KW-0460">Magnesium</keyword>
<evidence type="ECO:0000313" key="13">
    <source>
        <dbReference type="Proteomes" id="UP001497453"/>
    </source>
</evidence>
<evidence type="ECO:0000256" key="2">
    <source>
        <dbReference type="ARBA" id="ARBA00022722"/>
    </source>
</evidence>
<keyword evidence="3" id="KW-0479">Metal-binding</keyword>
<evidence type="ECO:0000256" key="4">
    <source>
        <dbReference type="ARBA" id="ARBA00022801"/>
    </source>
</evidence>
<dbReference type="PANTHER" id="PTHR13620">
    <property type="entry name" value="3-5 EXONUCLEASE"/>
    <property type="match status" value="1"/>
</dbReference>
<evidence type="ECO:0000259" key="11">
    <source>
        <dbReference type="SMART" id="SM00474"/>
    </source>
</evidence>
<keyword evidence="2" id="KW-0540">Nuclease</keyword>
<keyword evidence="13" id="KW-1185">Reference proteome</keyword>
<dbReference type="EMBL" id="OZ037948">
    <property type="protein sequence ID" value="CAL1709479.1"/>
    <property type="molecule type" value="Genomic_DNA"/>
</dbReference>
<gene>
    <name evidence="12" type="ORF">GFSPODELE1_LOCUS7371</name>
</gene>
<evidence type="ECO:0000256" key="6">
    <source>
        <dbReference type="ARBA" id="ARBA00022842"/>
    </source>
</evidence>
<keyword evidence="4" id="KW-0378">Hydrolase</keyword>
<evidence type="ECO:0000256" key="5">
    <source>
        <dbReference type="ARBA" id="ARBA00022839"/>
    </source>
</evidence>
<dbReference type="SUPFAM" id="SSF53098">
    <property type="entry name" value="Ribonuclease H-like"/>
    <property type="match status" value="1"/>
</dbReference>